<evidence type="ECO:0000313" key="1">
    <source>
        <dbReference type="EMBL" id="CAI8593353.1"/>
    </source>
</evidence>
<dbReference type="PANTHER" id="PTHR34676">
    <property type="entry name" value="DUF4219 DOMAIN-CONTAINING PROTEIN-RELATED"/>
    <property type="match status" value="1"/>
</dbReference>
<evidence type="ECO:0000313" key="2">
    <source>
        <dbReference type="Proteomes" id="UP001157006"/>
    </source>
</evidence>
<dbReference type="PANTHER" id="PTHR34676:SF8">
    <property type="entry name" value="TRANSMEMBRANE PROTEIN"/>
    <property type="match status" value="1"/>
</dbReference>
<proteinExistence type="predicted"/>
<dbReference type="EMBL" id="OX451735">
    <property type="protein sequence ID" value="CAI8593353.1"/>
    <property type="molecule type" value="Genomic_DNA"/>
</dbReference>
<accession>A0AAV0Z8C5</accession>
<gene>
    <name evidence="1" type="ORF">VFH_I087200</name>
</gene>
<reference evidence="1 2" key="1">
    <citation type="submission" date="2023-01" db="EMBL/GenBank/DDBJ databases">
        <authorList>
            <person name="Kreplak J."/>
        </authorList>
    </citation>
    <scope>NUCLEOTIDE SEQUENCE [LARGE SCALE GENOMIC DNA]</scope>
</reference>
<name>A0AAV0Z8C5_VICFA</name>
<organism evidence="1 2">
    <name type="scientific">Vicia faba</name>
    <name type="common">Broad bean</name>
    <name type="synonym">Faba vulgaris</name>
    <dbReference type="NCBI Taxonomy" id="3906"/>
    <lineage>
        <taxon>Eukaryota</taxon>
        <taxon>Viridiplantae</taxon>
        <taxon>Streptophyta</taxon>
        <taxon>Embryophyta</taxon>
        <taxon>Tracheophyta</taxon>
        <taxon>Spermatophyta</taxon>
        <taxon>Magnoliopsida</taxon>
        <taxon>eudicotyledons</taxon>
        <taxon>Gunneridae</taxon>
        <taxon>Pentapetalae</taxon>
        <taxon>rosids</taxon>
        <taxon>fabids</taxon>
        <taxon>Fabales</taxon>
        <taxon>Fabaceae</taxon>
        <taxon>Papilionoideae</taxon>
        <taxon>50 kb inversion clade</taxon>
        <taxon>NPAAA clade</taxon>
        <taxon>Hologalegina</taxon>
        <taxon>IRL clade</taxon>
        <taxon>Fabeae</taxon>
        <taxon>Vicia</taxon>
    </lineage>
</organism>
<sequence length="130" mass="15035">MDKERGFMNIPFILIGTDYYYLKFRMVAFIKSMDNKAWKVMVKGWDPPMILGPDGKVTNMVKAEKDWDDKDEKELEGNSKSFNTLFNGVDKNIFRLISNCTIDKEALDILKTTHEGTSKVKMSRIQLLTT</sequence>
<keyword evidence="2" id="KW-1185">Reference proteome</keyword>
<dbReference type="Proteomes" id="UP001157006">
    <property type="component" value="Chromosome 1S"/>
</dbReference>
<dbReference type="AlphaFoldDB" id="A0AAV0Z8C5"/>
<evidence type="ECO:0008006" key="3">
    <source>
        <dbReference type="Google" id="ProtNLM"/>
    </source>
</evidence>
<protein>
    <recommendedName>
        <fullName evidence="3">Gag-pol polyprotein</fullName>
    </recommendedName>
</protein>